<proteinExistence type="predicted"/>
<evidence type="ECO:0000313" key="3">
    <source>
        <dbReference type="Proteomes" id="UP001307760"/>
    </source>
</evidence>
<name>A0ABU7NW52_9ACTN</name>
<evidence type="ECO:0000256" key="1">
    <source>
        <dbReference type="SAM" id="MobiDB-lite"/>
    </source>
</evidence>
<gene>
    <name evidence="2" type="ORF">V2J85_27680</name>
</gene>
<keyword evidence="3" id="KW-1185">Reference proteome</keyword>
<accession>A0ABU7NW52</accession>
<sequence>MPVFPPTVIIGLHGVLRRAPWFDRVVEDFTEAEAAEENAGEHTAEDTSPEEDSLEEEVLSLALDRAGAYGWQTVSRWLTENGRVTARHEPTAWAHEEVGGDWTPDGRVRQLAWLQAGALTDPPRLGLPVRPIALVLAETLARVGTMTFTGLHALLPLPAARRNTAFHQTELAPWFALADPDARHEVVLTVSCHPGKDAVTGDDAAAVREAVREMADGAVEVLPPGARSATSVTSPVGPPGLDLDLGRGVHTEGMHEAFRFGCTTREWSPDLAVWLVEMVADGLRAAGRVAPVVVTASLVLPPA</sequence>
<feature type="region of interest" description="Disordered" evidence="1">
    <location>
        <begin position="33"/>
        <end position="54"/>
    </location>
</feature>
<protein>
    <recommendedName>
        <fullName evidence="4">DUF317 domain-containing protein</fullName>
    </recommendedName>
</protein>
<evidence type="ECO:0000313" key="2">
    <source>
        <dbReference type="EMBL" id="MEE4423102.1"/>
    </source>
</evidence>
<organism evidence="2 3">
    <name type="scientific">Streptomyces bugieae</name>
    <dbReference type="NCBI Taxonomy" id="3098223"/>
    <lineage>
        <taxon>Bacteria</taxon>
        <taxon>Bacillati</taxon>
        <taxon>Actinomycetota</taxon>
        <taxon>Actinomycetes</taxon>
        <taxon>Kitasatosporales</taxon>
        <taxon>Streptomycetaceae</taxon>
        <taxon>Streptomyces</taxon>
    </lineage>
</organism>
<reference evidence="2 3" key="1">
    <citation type="submission" date="2023-12" db="EMBL/GenBank/DDBJ databases">
        <title>30 novel species of actinomycetes from the DSMZ collection.</title>
        <authorList>
            <person name="Nouioui I."/>
        </authorList>
    </citation>
    <scope>NUCLEOTIDE SEQUENCE [LARGE SCALE GENOMIC DNA]</scope>
    <source>
        <strain evidence="2 3">DSM 41528</strain>
    </source>
</reference>
<dbReference type="EMBL" id="JAZBJP010000023">
    <property type="protein sequence ID" value="MEE4423102.1"/>
    <property type="molecule type" value="Genomic_DNA"/>
</dbReference>
<evidence type="ECO:0008006" key="4">
    <source>
        <dbReference type="Google" id="ProtNLM"/>
    </source>
</evidence>
<dbReference type="RefSeq" id="WP_330823073.1">
    <property type="nucleotide sequence ID" value="NZ_JAZBJP010000023.1"/>
</dbReference>
<comment type="caution">
    <text evidence="2">The sequence shown here is derived from an EMBL/GenBank/DDBJ whole genome shotgun (WGS) entry which is preliminary data.</text>
</comment>
<dbReference type="Proteomes" id="UP001307760">
    <property type="component" value="Unassembled WGS sequence"/>
</dbReference>